<gene>
    <name evidence="8" type="ORF">QE207_02720</name>
</gene>
<dbReference type="GO" id="GO:0033228">
    <property type="term" value="P:cysteine export across plasma membrane"/>
    <property type="evidence" value="ECO:0007669"/>
    <property type="project" value="TreeGrafter"/>
</dbReference>
<keyword evidence="3 7" id="KW-0812">Transmembrane</keyword>
<dbReference type="GO" id="GO:0005886">
    <property type="term" value="C:plasma membrane"/>
    <property type="evidence" value="ECO:0007669"/>
    <property type="project" value="UniProtKB-SubCell"/>
</dbReference>
<evidence type="ECO:0000256" key="6">
    <source>
        <dbReference type="ARBA" id="ARBA00023136"/>
    </source>
</evidence>
<evidence type="ECO:0000256" key="3">
    <source>
        <dbReference type="ARBA" id="ARBA00022692"/>
    </source>
</evidence>
<name>A0AA95GAU4_9GAMM</name>
<keyword evidence="4" id="KW-0029">Amino-acid transport</keyword>
<keyword evidence="6 7" id="KW-0472">Membrane</keyword>
<evidence type="ECO:0000256" key="5">
    <source>
        <dbReference type="ARBA" id="ARBA00022989"/>
    </source>
</evidence>
<dbReference type="Pfam" id="PF01810">
    <property type="entry name" value="LysE"/>
    <property type="match status" value="1"/>
</dbReference>
<dbReference type="PANTHER" id="PTHR30086:SF20">
    <property type="entry name" value="ARGININE EXPORTER PROTEIN ARGO-RELATED"/>
    <property type="match status" value="1"/>
</dbReference>
<organism evidence="8 9">
    <name type="scientific">Arsenophonus nasoniae</name>
    <name type="common">son-killer infecting Nasonia vitripennis</name>
    <dbReference type="NCBI Taxonomy" id="638"/>
    <lineage>
        <taxon>Bacteria</taxon>
        <taxon>Pseudomonadati</taxon>
        <taxon>Pseudomonadota</taxon>
        <taxon>Gammaproteobacteria</taxon>
        <taxon>Enterobacterales</taxon>
        <taxon>Morganellaceae</taxon>
        <taxon>Arsenophonus</taxon>
    </lineage>
</organism>
<evidence type="ECO:0000256" key="2">
    <source>
        <dbReference type="ARBA" id="ARBA00022475"/>
    </source>
</evidence>
<dbReference type="InterPro" id="IPR001123">
    <property type="entry name" value="LeuE-type"/>
</dbReference>
<sequence>MSHGLIFALFTFLFIVAITPGPNNLLFTSSGAQYGLRRSIPLMFGVIFGIQSILFISAGGLAVLLLVSPVLQIIMKLVGSFYLLWLAWKLATSHHVQLNTESQVAKSIKWYQGSLLQFLNPKAWMMGLGAVSSYSVADNYVNSILIISFVMLIVNLIGGFVWVSFGSLIGTLLRGRNAWFIFNITMSIFTLACIPFIWLQ</sequence>
<comment type="subcellular location">
    <subcellularLocation>
        <location evidence="1">Cell membrane</location>
        <topology evidence="1">Multi-pass membrane protein</topology>
    </subcellularLocation>
</comment>
<feature type="transmembrane region" description="Helical" evidence="7">
    <location>
        <begin position="144"/>
        <end position="165"/>
    </location>
</feature>
<reference evidence="8" key="1">
    <citation type="submission" date="2023-04" db="EMBL/GenBank/DDBJ databases">
        <title>Genome dynamics across the evolutionary transition to endosymbiosis.</title>
        <authorList>
            <person name="Siozios S."/>
            <person name="Nadal-Jimenez P."/>
            <person name="Azagi T."/>
            <person name="Sprong H."/>
            <person name="Frost C.L."/>
            <person name="Parratt S.R."/>
            <person name="Taylor G."/>
            <person name="Brettell L."/>
            <person name="Lew K.C."/>
            <person name="Croft L."/>
            <person name="King K.C."/>
            <person name="Brockhurst M.A."/>
            <person name="Hypsa V."/>
            <person name="Novakova E."/>
            <person name="Darby A.C."/>
            <person name="Hurst G.D.D."/>
        </authorList>
    </citation>
    <scope>NUCLEOTIDE SEQUENCE</scope>
    <source>
        <strain evidence="8">AIh</strain>
    </source>
</reference>
<keyword evidence="5 7" id="KW-1133">Transmembrane helix</keyword>
<keyword evidence="4" id="KW-0813">Transport</keyword>
<feature type="transmembrane region" description="Helical" evidence="7">
    <location>
        <begin position="73"/>
        <end position="91"/>
    </location>
</feature>
<dbReference type="PANTHER" id="PTHR30086">
    <property type="entry name" value="ARGININE EXPORTER PROTEIN ARGO"/>
    <property type="match status" value="1"/>
</dbReference>
<dbReference type="RefSeq" id="WP_280629450.1">
    <property type="nucleotide sequence ID" value="NZ_CP123498.1"/>
</dbReference>
<accession>A0AA95GAU4</accession>
<feature type="transmembrane region" description="Helical" evidence="7">
    <location>
        <begin position="177"/>
        <end position="198"/>
    </location>
</feature>
<keyword evidence="2" id="KW-1003">Cell membrane</keyword>
<dbReference type="GO" id="GO:0015171">
    <property type="term" value="F:amino acid transmembrane transporter activity"/>
    <property type="evidence" value="ECO:0007669"/>
    <property type="project" value="TreeGrafter"/>
</dbReference>
<dbReference type="Proteomes" id="UP001177597">
    <property type="component" value="Chromosome"/>
</dbReference>
<dbReference type="AlphaFoldDB" id="A0AA95GAU4"/>
<proteinExistence type="predicted"/>
<protein>
    <submittedName>
        <fullName evidence="8">LysE family translocator</fullName>
    </submittedName>
</protein>
<feature type="transmembrane region" description="Helical" evidence="7">
    <location>
        <begin position="42"/>
        <end position="66"/>
    </location>
</feature>
<dbReference type="EMBL" id="CP123498">
    <property type="protein sequence ID" value="WGL95556.1"/>
    <property type="molecule type" value="Genomic_DNA"/>
</dbReference>
<evidence type="ECO:0000313" key="9">
    <source>
        <dbReference type="Proteomes" id="UP001177597"/>
    </source>
</evidence>
<evidence type="ECO:0000313" key="8">
    <source>
        <dbReference type="EMBL" id="WGL95556.1"/>
    </source>
</evidence>
<evidence type="ECO:0000256" key="1">
    <source>
        <dbReference type="ARBA" id="ARBA00004651"/>
    </source>
</evidence>
<evidence type="ECO:0000256" key="7">
    <source>
        <dbReference type="SAM" id="Phobius"/>
    </source>
</evidence>
<evidence type="ECO:0000256" key="4">
    <source>
        <dbReference type="ARBA" id="ARBA00022970"/>
    </source>
</evidence>